<dbReference type="InterPro" id="IPR029045">
    <property type="entry name" value="ClpP/crotonase-like_dom_sf"/>
</dbReference>
<dbReference type="RefSeq" id="WP_211435340.1">
    <property type="nucleotide sequence ID" value="NZ_FNLO01000006.1"/>
</dbReference>
<gene>
    <name evidence="3" type="ORF">SAMN05216551_10664</name>
</gene>
<accession>A0A1H2PPZ9</accession>
<sequence>MKIDTIGHVRHLINDRPERRNALGAETMRQLLAALEAAERDAEVKAVVLSGAPPAFCAGSDLKELGALSIDGMCEHELETARIARRIGSLSKPVIAAVEGFALGGGFILAISCDLVVSAADARWHLPEVANGWLPPWGLQALLTRVSPAQARRLVWGDVPIDGRRAEALGLVDVLADDGRALGEALALAERLAALPAQAVASTKRFFAPFTSLDGERLDVLAARYFADDCRGSAAQTTLRKFMVKQ</sequence>
<dbReference type="STRING" id="1770053.SAMN05216551_10664"/>
<dbReference type="Proteomes" id="UP000243719">
    <property type="component" value="Unassembled WGS sequence"/>
</dbReference>
<dbReference type="InterPro" id="IPR001753">
    <property type="entry name" value="Enoyl-CoA_hydra/iso"/>
</dbReference>
<dbReference type="PANTHER" id="PTHR11941:SF54">
    <property type="entry name" value="ENOYL-COA HYDRATASE, MITOCHONDRIAL"/>
    <property type="match status" value="1"/>
</dbReference>
<name>A0A1H2PPZ9_9BURK</name>
<dbReference type="GO" id="GO:0003824">
    <property type="term" value="F:catalytic activity"/>
    <property type="evidence" value="ECO:0007669"/>
    <property type="project" value="InterPro"/>
</dbReference>
<reference evidence="4" key="1">
    <citation type="submission" date="2016-09" db="EMBL/GenBank/DDBJ databases">
        <authorList>
            <person name="Varghese N."/>
            <person name="Submissions S."/>
        </authorList>
    </citation>
    <scope>NUCLEOTIDE SEQUENCE [LARGE SCALE GENOMIC DNA]</scope>
    <source>
        <strain evidence="4">JS23</strain>
    </source>
</reference>
<dbReference type="PANTHER" id="PTHR11941">
    <property type="entry name" value="ENOYL-COA HYDRATASE-RELATED"/>
    <property type="match status" value="1"/>
</dbReference>
<organism evidence="3 4">
    <name type="scientific">Chitinasiproducens palmae</name>
    <dbReference type="NCBI Taxonomy" id="1770053"/>
    <lineage>
        <taxon>Bacteria</taxon>
        <taxon>Pseudomonadati</taxon>
        <taxon>Pseudomonadota</taxon>
        <taxon>Betaproteobacteria</taxon>
        <taxon>Burkholderiales</taxon>
        <taxon>Burkholderiaceae</taxon>
        <taxon>Chitinasiproducens</taxon>
    </lineage>
</organism>
<dbReference type="EMBL" id="FNLO01000006">
    <property type="protein sequence ID" value="SDV48788.1"/>
    <property type="molecule type" value="Genomic_DNA"/>
</dbReference>
<dbReference type="Gene3D" id="3.90.226.10">
    <property type="entry name" value="2-enoyl-CoA Hydratase, Chain A, domain 1"/>
    <property type="match status" value="1"/>
</dbReference>
<keyword evidence="4" id="KW-1185">Reference proteome</keyword>
<dbReference type="AlphaFoldDB" id="A0A1H2PPZ9"/>
<dbReference type="SUPFAM" id="SSF52096">
    <property type="entry name" value="ClpP/crotonase"/>
    <property type="match status" value="1"/>
</dbReference>
<protein>
    <submittedName>
        <fullName evidence="3">Enoyl-CoA hydratase/carnithine racemase</fullName>
    </submittedName>
</protein>
<dbReference type="PROSITE" id="PS00166">
    <property type="entry name" value="ENOYL_COA_HYDRATASE"/>
    <property type="match status" value="1"/>
</dbReference>
<dbReference type="CDD" id="cd06558">
    <property type="entry name" value="crotonase-like"/>
    <property type="match status" value="1"/>
</dbReference>
<evidence type="ECO:0000256" key="1">
    <source>
        <dbReference type="ARBA" id="ARBA00005254"/>
    </source>
</evidence>
<evidence type="ECO:0000313" key="3">
    <source>
        <dbReference type="EMBL" id="SDV48788.1"/>
    </source>
</evidence>
<dbReference type="Pfam" id="PF00378">
    <property type="entry name" value="ECH_1"/>
    <property type="match status" value="1"/>
</dbReference>
<dbReference type="InterPro" id="IPR018376">
    <property type="entry name" value="Enoyl-CoA_hyd/isom_CS"/>
</dbReference>
<evidence type="ECO:0000313" key="4">
    <source>
        <dbReference type="Proteomes" id="UP000243719"/>
    </source>
</evidence>
<evidence type="ECO:0000256" key="2">
    <source>
        <dbReference type="RuleBase" id="RU003707"/>
    </source>
</evidence>
<dbReference type="GO" id="GO:0006635">
    <property type="term" value="P:fatty acid beta-oxidation"/>
    <property type="evidence" value="ECO:0007669"/>
    <property type="project" value="TreeGrafter"/>
</dbReference>
<comment type="similarity">
    <text evidence="1 2">Belongs to the enoyl-CoA hydratase/isomerase family.</text>
</comment>
<proteinExistence type="inferred from homology"/>